<accession>A0A5J5BB72</accession>
<keyword evidence="3" id="KW-1185">Reference proteome</keyword>
<proteinExistence type="predicted"/>
<evidence type="ECO:0000313" key="3">
    <source>
        <dbReference type="Proteomes" id="UP000325577"/>
    </source>
</evidence>
<protein>
    <submittedName>
        <fullName evidence="2">Uncharacterized protein</fullName>
    </submittedName>
</protein>
<name>A0A5J5BB72_9ASTE</name>
<feature type="region of interest" description="Disordered" evidence="1">
    <location>
        <begin position="70"/>
        <end position="90"/>
    </location>
</feature>
<reference evidence="2 3" key="1">
    <citation type="submission" date="2019-09" db="EMBL/GenBank/DDBJ databases">
        <title>A chromosome-level genome assembly of the Chinese tupelo Nyssa sinensis.</title>
        <authorList>
            <person name="Yang X."/>
            <person name="Kang M."/>
            <person name="Yang Y."/>
            <person name="Xiong H."/>
            <person name="Wang M."/>
            <person name="Zhang Z."/>
            <person name="Wang Z."/>
            <person name="Wu H."/>
            <person name="Ma T."/>
            <person name="Liu J."/>
            <person name="Xi Z."/>
        </authorList>
    </citation>
    <scope>NUCLEOTIDE SEQUENCE [LARGE SCALE GENOMIC DNA]</scope>
    <source>
        <strain evidence="2">J267</strain>
        <tissue evidence="2">Leaf</tissue>
    </source>
</reference>
<dbReference type="AlphaFoldDB" id="A0A5J5BB72"/>
<evidence type="ECO:0000256" key="1">
    <source>
        <dbReference type="SAM" id="MobiDB-lite"/>
    </source>
</evidence>
<dbReference type="Proteomes" id="UP000325577">
    <property type="component" value="Linkage Group LG14"/>
</dbReference>
<organism evidence="2 3">
    <name type="scientific">Nyssa sinensis</name>
    <dbReference type="NCBI Taxonomy" id="561372"/>
    <lineage>
        <taxon>Eukaryota</taxon>
        <taxon>Viridiplantae</taxon>
        <taxon>Streptophyta</taxon>
        <taxon>Embryophyta</taxon>
        <taxon>Tracheophyta</taxon>
        <taxon>Spermatophyta</taxon>
        <taxon>Magnoliopsida</taxon>
        <taxon>eudicotyledons</taxon>
        <taxon>Gunneridae</taxon>
        <taxon>Pentapetalae</taxon>
        <taxon>asterids</taxon>
        <taxon>Cornales</taxon>
        <taxon>Nyssaceae</taxon>
        <taxon>Nyssa</taxon>
    </lineage>
</organism>
<evidence type="ECO:0000313" key="2">
    <source>
        <dbReference type="EMBL" id="KAA8539007.1"/>
    </source>
</evidence>
<sequence>MDLGLKGLIGFLSRSVAAARSEIDLVAGVDVEAGFDDGAVGYDRRAHSFQPPRTAHRARVLQRRTHFTDAATPRGPSRAPMFCHRRSSQI</sequence>
<gene>
    <name evidence="2" type="ORF">F0562_025699</name>
</gene>
<dbReference type="EMBL" id="CM018037">
    <property type="protein sequence ID" value="KAA8539007.1"/>
    <property type="molecule type" value="Genomic_DNA"/>
</dbReference>